<dbReference type="EMBL" id="MG674192">
    <property type="protein sequence ID" value="AUJ22051.1"/>
    <property type="molecule type" value="Genomic_DNA"/>
</dbReference>
<comment type="function">
    <text evidence="1">Core subunit of the mitochondrial membrane respiratory chain NADH dehydrogenase (Complex I) that is believed to belong to the minimal assembly required for catalysis. Complex I functions in the transfer of electrons from NADH to the respiratory chain. The immediate electron acceptor for the enzyme is believed to be ubiquinone.</text>
</comment>
<evidence type="ECO:0000256" key="4">
    <source>
        <dbReference type="ARBA" id="ARBA00012944"/>
    </source>
</evidence>
<feature type="transmembrane region" description="Helical" evidence="18">
    <location>
        <begin position="188"/>
        <end position="211"/>
    </location>
</feature>
<evidence type="ECO:0000256" key="11">
    <source>
        <dbReference type="ARBA" id="ARBA00022982"/>
    </source>
</evidence>
<keyword evidence="7 18" id="KW-0679">Respiratory chain</keyword>
<feature type="transmembrane region" description="Helical" evidence="18">
    <location>
        <begin position="165"/>
        <end position="182"/>
    </location>
</feature>
<reference evidence="20" key="1">
    <citation type="journal article" date="2018" name="J. Hered.">
        <title>One hundred mitochondrial genomes of cicadas.</title>
        <authorList>
            <person name="Lukasik P."/>
            <person name="Chong R.A."/>
            <person name="Nazario K."/>
            <person name="Matsuura Y."/>
            <person name="Bublitz D."/>
            <person name="Campbell M.A."/>
            <person name="Meyer M."/>
            <person name="Van Leuven J.T."/>
            <person name="Pessacq P."/>
            <person name="Veloso C."/>
            <person name="Simon C."/>
            <person name="McCutcheon J.P."/>
        </authorList>
    </citation>
    <scope>NUCLEOTIDE SEQUENCE</scope>
    <source>
        <strain evidence="20">CHOCRA</strain>
    </source>
</reference>
<reference evidence="20" key="2">
    <citation type="journal article" date="2018" name="Proc. Natl. Acad. Sci. U.S.A.">
        <title>Multiple origins of interdependent endosymbiotic complexes in a genus of cicadas.</title>
        <authorList>
            <person name="Lukasik P."/>
            <person name="Nazario K."/>
            <person name="Van Leuven J.T."/>
            <person name="Campbell M.A."/>
            <person name="Meyer M."/>
            <person name="Michalik A."/>
            <person name="Pessacq P."/>
            <person name="Simon C."/>
            <person name="Veloso C."/>
            <person name="McCutcheon J.P."/>
        </authorList>
    </citation>
    <scope>NUCLEOTIDE SEQUENCE</scope>
    <source>
        <strain evidence="20">CHOCRA</strain>
    </source>
</reference>
<dbReference type="PRINTS" id="PR01436">
    <property type="entry name" value="NADHDHGNASE2"/>
</dbReference>
<geneLocation type="mitochondrion" evidence="20"/>
<evidence type="ECO:0000256" key="5">
    <source>
        <dbReference type="ARBA" id="ARBA00021008"/>
    </source>
</evidence>
<dbReference type="InterPro" id="IPR050175">
    <property type="entry name" value="Complex_I_Subunit_2"/>
</dbReference>
<keyword evidence="15 18" id="KW-0496">Mitochondrion</keyword>
<evidence type="ECO:0000256" key="17">
    <source>
        <dbReference type="ARBA" id="ARBA00049551"/>
    </source>
</evidence>
<keyword evidence="11 18" id="KW-0249">Electron transport</keyword>
<dbReference type="GO" id="GO:0008137">
    <property type="term" value="F:NADH dehydrogenase (ubiquinone) activity"/>
    <property type="evidence" value="ECO:0007669"/>
    <property type="project" value="UniProtKB-EC"/>
</dbReference>
<evidence type="ECO:0000256" key="14">
    <source>
        <dbReference type="ARBA" id="ARBA00023075"/>
    </source>
</evidence>
<keyword evidence="10 18" id="KW-1278">Translocase</keyword>
<evidence type="ECO:0000256" key="8">
    <source>
        <dbReference type="ARBA" id="ARBA00022692"/>
    </source>
</evidence>
<evidence type="ECO:0000256" key="16">
    <source>
        <dbReference type="ARBA" id="ARBA00023136"/>
    </source>
</evidence>
<evidence type="ECO:0000256" key="13">
    <source>
        <dbReference type="ARBA" id="ARBA00023027"/>
    </source>
</evidence>
<evidence type="ECO:0000256" key="3">
    <source>
        <dbReference type="ARBA" id="ARBA00007012"/>
    </source>
</evidence>
<evidence type="ECO:0000256" key="15">
    <source>
        <dbReference type="ARBA" id="ARBA00023128"/>
    </source>
</evidence>
<feature type="transmembrane region" description="Helical" evidence="18">
    <location>
        <begin position="303"/>
        <end position="322"/>
    </location>
</feature>
<protein>
    <recommendedName>
        <fullName evidence="5 18">NADH-ubiquinone oxidoreductase chain 2</fullName>
        <ecNumber evidence="4 18">7.1.1.2</ecNumber>
    </recommendedName>
</protein>
<feature type="transmembrane region" description="Helical" evidence="18">
    <location>
        <begin position="87"/>
        <end position="106"/>
    </location>
</feature>
<evidence type="ECO:0000256" key="7">
    <source>
        <dbReference type="ARBA" id="ARBA00022660"/>
    </source>
</evidence>
<keyword evidence="16 18" id="KW-0472">Membrane</keyword>
<feature type="transmembrane region" description="Helical" evidence="18">
    <location>
        <begin position="223"/>
        <end position="241"/>
    </location>
</feature>
<keyword evidence="12 18" id="KW-1133">Transmembrane helix</keyword>
<feature type="transmembrane region" description="Helical" evidence="18">
    <location>
        <begin position="60"/>
        <end position="81"/>
    </location>
</feature>
<keyword evidence="14 18" id="KW-0830">Ubiquinone</keyword>
<feature type="domain" description="NADH:quinone oxidoreductase/Mrp antiporter transmembrane" evidence="19">
    <location>
        <begin position="24"/>
        <end position="273"/>
    </location>
</feature>
<organism evidence="20">
    <name type="scientific">Chonosia crassipennis</name>
    <dbReference type="NCBI Taxonomy" id="1986890"/>
    <lineage>
        <taxon>Eukaryota</taxon>
        <taxon>Metazoa</taxon>
        <taxon>Ecdysozoa</taxon>
        <taxon>Arthropoda</taxon>
        <taxon>Hexapoda</taxon>
        <taxon>Insecta</taxon>
        <taxon>Pterygota</taxon>
        <taxon>Neoptera</taxon>
        <taxon>Paraneoptera</taxon>
        <taxon>Hemiptera</taxon>
        <taxon>Auchenorrhyncha</taxon>
        <taxon>Cicadoidea</taxon>
        <taxon>Cicadidae</taxon>
        <taxon>Tibicininae</taxon>
        <taxon>Tettigadini</taxon>
        <taxon>Chonosia</taxon>
    </lineage>
</organism>
<evidence type="ECO:0000256" key="1">
    <source>
        <dbReference type="ARBA" id="ARBA00003257"/>
    </source>
</evidence>
<keyword evidence="13 18" id="KW-0520">NAD</keyword>
<evidence type="ECO:0000256" key="10">
    <source>
        <dbReference type="ARBA" id="ARBA00022967"/>
    </source>
</evidence>
<evidence type="ECO:0000256" key="9">
    <source>
        <dbReference type="ARBA" id="ARBA00022792"/>
    </source>
</evidence>
<sequence length="326" mass="38118">MKNNSSIYLFYIFMLTGILISISSGNWLSCWMGVEINLISFLPVMMDSSSIYSSESMIKYFIVQSMGSSLLFLSIIMGMYYDMFFNYSIAFGLMIKIGCPPFHMWFPSVMEGLLWMNCFILSTVQKFTPMVLISYLESNILLLFVVLACVWGSIGGLMYSSMRKIISYSSIYNLGWIIAGINSMSYTWFIYFLIYSFTLFMVCYMFNLYNINYLNQFFVIYNNFYNWLIMMVLFVSMGGLPPFIGFIPKMIMVYCLVNEEFYVICVILLLSALLVLFFYLRVVFTGLMINSLSLKFLMKSDMFLTYLFGILTFFGMFIFFMIKLYL</sequence>
<comment type="function">
    <text evidence="18">Core subunit of the mitochondrial membrane respiratory chain NADH dehydrogenase (Complex I) which catalyzes electron transfer from NADH through the respiratory chain, using ubiquinone as an electron acceptor. Essential for the catalytic activity and assembly of complex I.</text>
</comment>
<evidence type="ECO:0000313" key="20">
    <source>
        <dbReference type="EMBL" id="AUJ22051.1"/>
    </source>
</evidence>
<dbReference type="EC" id="7.1.1.2" evidence="4 18"/>
<dbReference type="PANTHER" id="PTHR46552:SF1">
    <property type="entry name" value="NADH-UBIQUINONE OXIDOREDUCTASE CHAIN 2"/>
    <property type="match status" value="1"/>
</dbReference>
<dbReference type="Pfam" id="PF00361">
    <property type="entry name" value="Proton_antipo_M"/>
    <property type="match status" value="1"/>
</dbReference>
<dbReference type="GO" id="GO:0005743">
    <property type="term" value="C:mitochondrial inner membrane"/>
    <property type="evidence" value="ECO:0007669"/>
    <property type="project" value="UniProtKB-SubCell"/>
</dbReference>
<keyword evidence="8 18" id="KW-0812">Transmembrane</keyword>
<evidence type="ECO:0000256" key="6">
    <source>
        <dbReference type="ARBA" id="ARBA00022448"/>
    </source>
</evidence>
<feature type="transmembrane region" description="Helical" evidence="18">
    <location>
        <begin position="140"/>
        <end position="158"/>
    </location>
</feature>
<feature type="transmembrane region" description="Helical" evidence="18">
    <location>
        <begin position="7"/>
        <end position="25"/>
    </location>
</feature>
<evidence type="ECO:0000256" key="2">
    <source>
        <dbReference type="ARBA" id="ARBA00004448"/>
    </source>
</evidence>
<gene>
    <name evidence="20" type="primary">nad2</name>
</gene>
<dbReference type="AlphaFoldDB" id="A0A343S5C6"/>
<evidence type="ECO:0000256" key="12">
    <source>
        <dbReference type="ARBA" id="ARBA00022989"/>
    </source>
</evidence>
<name>A0A343S5C6_9HEMI</name>
<feature type="transmembrane region" description="Helical" evidence="18">
    <location>
        <begin position="261"/>
        <end position="282"/>
    </location>
</feature>
<dbReference type="PANTHER" id="PTHR46552">
    <property type="entry name" value="NADH-UBIQUINONE OXIDOREDUCTASE CHAIN 2"/>
    <property type="match status" value="1"/>
</dbReference>
<proteinExistence type="inferred from homology"/>
<comment type="catalytic activity">
    <reaction evidence="17 18">
        <text>a ubiquinone + NADH + 5 H(+)(in) = a ubiquinol + NAD(+) + 4 H(+)(out)</text>
        <dbReference type="Rhea" id="RHEA:29091"/>
        <dbReference type="Rhea" id="RHEA-COMP:9565"/>
        <dbReference type="Rhea" id="RHEA-COMP:9566"/>
        <dbReference type="ChEBI" id="CHEBI:15378"/>
        <dbReference type="ChEBI" id="CHEBI:16389"/>
        <dbReference type="ChEBI" id="CHEBI:17976"/>
        <dbReference type="ChEBI" id="CHEBI:57540"/>
        <dbReference type="ChEBI" id="CHEBI:57945"/>
        <dbReference type="EC" id="7.1.1.2"/>
    </reaction>
</comment>
<evidence type="ECO:0000259" key="19">
    <source>
        <dbReference type="Pfam" id="PF00361"/>
    </source>
</evidence>
<dbReference type="InterPro" id="IPR001750">
    <property type="entry name" value="ND/Mrp_TM"/>
</dbReference>
<dbReference type="GO" id="GO:0006120">
    <property type="term" value="P:mitochondrial electron transport, NADH to ubiquinone"/>
    <property type="evidence" value="ECO:0007669"/>
    <property type="project" value="InterPro"/>
</dbReference>
<accession>A0A343S5C6</accession>
<keyword evidence="9 18" id="KW-0999">Mitochondrion inner membrane</keyword>
<keyword evidence="6" id="KW-0813">Transport</keyword>
<comment type="subcellular location">
    <subcellularLocation>
        <location evidence="2 18">Mitochondrion inner membrane</location>
        <topology evidence="2 18">Multi-pass membrane protein</topology>
    </subcellularLocation>
</comment>
<dbReference type="InterPro" id="IPR003917">
    <property type="entry name" value="NADH_UbQ_OxRdtase_chain2"/>
</dbReference>
<evidence type="ECO:0000256" key="18">
    <source>
        <dbReference type="RuleBase" id="RU003403"/>
    </source>
</evidence>
<comment type="similarity">
    <text evidence="3 18">Belongs to the complex I subunit 2 family.</text>
</comment>